<dbReference type="PANTHER" id="PTHR31672">
    <property type="entry name" value="BNACNNG10540D PROTEIN"/>
    <property type="match status" value="1"/>
</dbReference>
<feature type="domain" description="F-box associated beta-propeller type 1" evidence="3">
    <location>
        <begin position="172"/>
        <end position="325"/>
    </location>
</feature>
<dbReference type="AlphaFoldDB" id="A0A6P5TEL5"/>
<dbReference type="Proteomes" id="UP000515124">
    <property type="component" value="Unplaced"/>
</dbReference>
<feature type="region of interest" description="Disordered" evidence="1">
    <location>
        <begin position="142"/>
        <end position="164"/>
    </location>
</feature>
<dbReference type="SUPFAM" id="SSF81383">
    <property type="entry name" value="F-box domain"/>
    <property type="match status" value="1"/>
</dbReference>
<dbReference type="Pfam" id="PF00646">
    <property type="entry name" value="F-box"/>
    <property type="match status" value="1"/>
</dbReference>
<accession>A0A6P5TEL5</accession>
<dbReference type="InterPro" id="IPR006527">
    <property type="entry name" value="F-box-assoc_dom_typ1"/>
</dbReference>
<dbReference type="InterPro" id="IPR001810">
    <property type="entry name" value="F-box_dom"/>
</dbReference>
<keyword evidence="4" id="KW-1185">Reference proteome</keyword>
<protein>
    <submittedName>
        <fullName evidence="5">Uncharacterized protein LOC110766516</fullName>
    </submittedName>
</protein>
<dbReference type="NCBIfam" id="TIGR01640">
    <property type="entry name" value="F_box_assoc_1"/>
    <property type="match status" value="1"/>
</dbReference>
<dbReference type="GeneID" id="110766516"/>
<dbReference type="InterPro" id="IPR017451">
    <property type="entry name" value="F-box-assoc_interact_dom"/>
</dbReference>
<dbReference type="PANTHER" id="PTHR31672:SF13">
    <property type="entry name" value="F-BOX PROTEIN CPR30-LIKE"/>
    <property type="match status" value="1"/>
</dbReference>
<dbReference type="Pfam" id="PF07734">
    <property type="entry name" value="FBA_1"/>
    <property type="match status" value="1"/>
</dbReference>
<feature type="compositionally biased region" description="Acidic residues" evidence="1">
    <location>
        <begin position="150"/>
        <end position="160"/>
    </location>
</feature>
<dbReference type="InterPro" id="IPR050796">
    <property type="entry name" value="SCF_F-box_component"/>
</dbReference>
<dbReference type="KEGG" id="pavi:110766516"/>
<name>A0A6P5TEL5_PRUAV</name>
<proteinExistence type="predicted"/>
<dbReference type="InterPro" id="IPR036047">
    <property type="entry name" value="F-box-like_dom_sf"/>
</dbReference>
<evidence type="ECO:0000259" key="3">
    <source>
        <dbReference type="Pfam" id="PF07734"/>
    </source>
</evidence>
<reference evidence="5" key="1">
    <citation type="submission" date="2025-08" db="UniProtKB">
        <authorList>
            <consortium name="RefSeq"/>
        </authorList>
    </citation>
    <scope>IDENTIFICATION</scope>
</reference>
<organism evidence="4 5">
    <name type="scientific">Prunus avium</name>
    <name type="common">Cherry</name>
    <name type="synonym">Cerasus avium</name>
    <dbReference type="NCBI Taxonomy" id="42229"/>
    <lineage>
        <taxon>Eukaryota</taxon>
        <taxon>Viridiplantae</taxon>
        <taxon>Streptophyta</taxon>
        <taxon>Embryophyta</taxon>
        <taxon>Tracheophyta</taxon>
        <taxon>Spermatophyta</taxon>
        <taxon>Magnoliopsida</taxon>
        <taxon>eudicotyledons</taxon>
        <taxon>Gunneridae</taxon>
        <taxon>Pentapetalae</taxon>
        <taxon>rosids</taxon>
        <taxon>fabids</taxon>
        <taxon>Rosales</taxon>
        <taxon>Rosaceae</taxon>
        <taxon>Amygdaloideae</taxon>
        <taxon>Amygdaleae</taxon>
        <taxon>Prunus</taxon>
    </lineage>
</organism>
<sequence length="352" mass="40247">MQLYTSEPEKKKIRKVLHGNVLVEILSKLPAKSVLRFRRVLKKWYALTKTSYFIARHDLHRRSRSAQNHGLLLVSTYLTNEKSDRLLMMSLHPDDEESKLLPTSFLPIPKQITLSSGKLFGCVGSSNGLVRCLLLPIENENEKENSTTAEVEEEEGDVEEKDAAPAPAHTDILVVWNPATEEFRYLPQPPINPFEKEEGIGIDIQRDRHRNYVLGFDFLPKISQYKVVRVFPAPHPGNDPDSDDDADGKVAIFQAQVLLQSTNSWRDVKDKLEFPSFKSTCLTCDAITLNGVMYWLAEQSSSEFYLVSFNLRDEVFHLIPLPIEWRRLNVQYYLHPWNGSAAILTSYSENGD</sequence>
<evidence type="ECO:0000259" key="2">
    <source>
        <dbReference type="Pfam" id="PF00646"/>
    </source>
</evidence>
<gene>
    <name evidence="5" type="primary">LOC110766516</name>
</gene>
<evidence type="ECO:0000256" key="1">
    <source>
        <dbReference type="SAM" id="MobiDB-lite"/>
    </source>
</evidence>
<evidence type="ECO:0000313" key="5">
    <source>
        <dbReference type="RefSeq" id="XP_021825547.1"/>
    </source>
</evidence>
<dbReference type="RefSeq" id="XP_021825547.1">
    <property type="nucleotide sequence ID" value="XM_021969855.1"/>
</dbReference>
<feature type="domain" description="F-box" evidence="2">
    <location>
        <begin position="21"/>
        <end position="53"/>
    </location>
</feature>
<evidence type="ECO:0000313" key="4">
    <source>
        <dbReference type="Proteomes" id="UP000515124"/>
    </source>
</evidence>